<feature type="domain" description="C2H2-type" evidence="10">
    <location>
        <begin position="578"/>
        <end position="605"/>
    </location>
</feature>
<feature type="domain" description="C2H2-type" evidence="10">
    <location>
        <begin position="1054"/>
        <end position="1081"/>
    </location>
</feature>
<dbReference type="FunFam" id="3.30.160.60:FF:001498">
    <property type="entry name" value="Zinc finger protein 404"/>
    <property type="match status" value="1"/>
</dbReference>
<feature type="region of interest" description="Disordered" evidence="9">
    <location>
        <begin position="135"/>
        <end position="172"/>
    </location>
</feature>
<dbReference type="PANTHER" id="PTHR24393:SF34">
    <property type="entry name" value="PR_SET DOMAIN 13"/>
    <property type="match status" value="1"/>
</dbReference>
<feature type="region of interest" description="Disordered" evidence="9">
    <location>
        <begin position="1108"/>
        <end position="1139"/>
    </location>
</feature>
<feature type="compositionally biased region" description="Basic residues" evidence="9">
    <location>
        <begin position="1226"/>
        <end position="1238"/>
    </location>
</feature>
<dbReference type="Pfam" id="PF13912">
    <property type="entry name" value="zf-C2H2_6"/>
    <property type="match status" value="5"/>
</dbReference>
<feature type="domain" description="C2H2-type" evidence="10">
    <location>
        <begin position="1613"/>
        <end position="1640"/>
    </location>
</feature>
<evidence type="ECO:0000256" key="9">
    <source>
        <dbReference type="SAM" id="MobiDB-lite"/>
    </source>
</evidence>
<dbReference type="KEGG" id="spu:100889583"/>
<feature type="compositionally biased region" description="Polar residues" evidence="9">
    <location>
        <begin position="735"/>
        <end position="760"/>
    </location>
</feature>
<feature type="region of interest" description="Disordered" evidence="9">
    <location>
        <begin position="831"/>
        <end position="858"/>
    </location>
</feature>
<keyword evidence="12" id="KW-1185">Reference proteome</keyword>
<feature type="compositionally biased region" description="Basic residues" evidence="9">
    <location>
        <begin position="1191"/>
        <end position="1201"/>
    </location>
</feature>
<dbReference type="FunFam" id="3.30.160.60:FF:000446">
    <property type="entry name" value="Zinc finger protein"/>
    <property type="match status" value="1"/>
</dbReference>
<dbReference type="OrthoDB" id="8113227at2759"/>
<dbReference type="FunFam" id="3.30.160.60:FF:003942">
    <property type="match status" value="1"/>
</dbReference>
<feature type="domain" description="C2H2-type" evidence="10">
    <location>
        <begin position="891"/>
        <end position="918"/>
    </location>
</feature>
<dbReference type="FunFam" id="3.30.160.60:FF:002282">
    <property type="entry name" value="Wu:fb97d07 protein"/>
    <property type="match status" value="1"/>
</dbReference>
<feature type="domain" description="C2H2-type" evidence="10">
    <location>
        <begin position="1520"/>
        <end position="1547"/>
    </location>
</feature>
<dbReference type="FunFam" id="3.30.160.60:FF:002770">
    <property type="entry name" value="ZNF256 isoform 1"/>
    <property type="match status" value="1"/>
</dbReference>
<proteinExistence type="inferred from homology"/>
<dbReference type="GO" id="GO:0008270">
    <property type="term" value="F:zinc ion binding"/>
    <property type="evidence" value="ECO:0007669"/>
    <property type="project" value="UniProtKB-KW"/>
</dbReference>
<feature type="compositionally biased region" description="Low complexity" evidence="9">
    <location>
        <begin position="761"/>
        <end position="770"/>
    </location>
</feature>
<feature type="region of interest" description="Disordered" evidence="9">
    <location>
        <begin position="1191"/>
        <end position="1243"/>
    </location>
</feature>
<dbReference type="FunFam" id="3.30.160.60:FF:000218">
    <property type="entry name" value="Zinc finger protein 10"/>
    <property type="match status" value="1"/>
</dbReference>
<feature type="domain" description="C2H2-type" evidence="10">
    <location>
        <begin position="451"/>
        <end position="478"/>
    </location>
</feature>
<dbReference type="InterPro" id="IPR013087">
    <property type="entry name" value="Znf_C2H2_type"/>
</dbReference>
<evidence type="ECO:0000256" key="3">
    <source>
        <dbReference type="ARBA" id="ARBA00022723"/>
    </source>
</evidence>
<dbReference type="InterPro" id="IPR036236">
    <property type="entry name" value="Znf_C2H2_sf"/>
</dbReference>
<feature type="domain" description="C2H2-type" evidence="10">
    <location>
        <begin position="947"/>
        <end position="974"/>
    </location>
</feature>
<feature type="domain" description="C2H2-type" evidence="10">
    <location>
        <begin position="1026"/>
        <end position="1053"/>
    </location>
</feature>
<organism evidence="11 12">
    <name type="scientific">Strongylocentrotus purpuratus</name>
    <name type="common">Purple sea urchin</name>
    <dbReference type="NCBI Taxonomy" id="7668"/>
    <lineage>
        <taxon>Eukaryota</taxon>
        <taxon>Metazoa</taxon>
        <taxon>Echinodermata</taxon>
        <taxon>Eleutherozoa</taxon>
        <taxon>Echinozoa</taxon>
        <taxon>Echinoidea</taxon>
        <taxon>Euechinoidea</taxon>
        <taxon>Echinacea</taxon>
        <taxon>Camarodonta</taxon>
        <taxon>Echinidea</taxon>
        <taxon>Strongylocentrotidae</taxon>
        <taxon>Strongylocentrotus</taxon>
    </lineage>
</organism>
<reference evidence="12" key="1">
    <citation type="submission" date="2015-02" db="EMBL/GenBank/DDBJ databases">
        <title>Genome sequencing for Strongylocentrotus purpuratus.</title>
        <authorList>
            <person name="Murali S."/>
            <person name="Liu Y."/>
            <person name="Vee V."/>
            <person name="English A."/>
            <person name="Wang M."/>
            <person name="Skinner E."/>
            <person name="Han Y."/>
            <person name="Muzny D.M."/>
            <person name="Worley K.C."/>
            <person name="Gibbs R.A."/>
        </authorList>
    </citation>
    <scope>NUCLEOTIDE SEQUENCE</scope>
</reference>
<reference evidence="11" key="2">
    <citation type="submission" date="2021-01" db="UniProtKB">
        <authorList>
            <consortium name="EnsemblMetazoa"/>
        </authorList>
    </citation>
    <scope>IDENTIFICATION</scope>
</reference>
<dbReference type="FunFam" id="3.30.160.60:FF:000065">
    <property type="entry name" value="B-cell CLL/lymphoma 6, member B"/>
    <property type="match status" value="2"/>
</dbReference>
<feature type="domain" description="C2H2-type" evidence="10">
    <location>
        <begin position="1669"/>
        <end position="1696"/>
    </location>
</feature>
<feature type="domain" description="C2H2-type" evidence="10">
    <location>
        <begin position="1697"/>
        <end position="1724"/>
    </location>
</feature>
<feature type="domain" description="C2H2-type" evidence="10">
    <location>
        <begin position="1548"/>
        <end position="1575"/>
    </location>
</feature>
<protein>
    <recommendedName>
        <fullName evidence="10">C2H2-type domain-containing protein</fullName>
    </recommendedName>
</protein>
<dbReference type="GO" id="GO:0006357">
    <property type="term" value="P:regulation of transcription by RNA polymerase II"/>
    <property type="evidence" value="ECO:0000318"/>
    <property type="project" value="GO_Central"/>
</dbReference>
<keyword evidence="7" id="KW-0539">Nucleus</keyword>
<dbReference type="FunFam" id="3.30.160.60:FF:000100">
    <property type="entry name" value="Zinc finger 45-like"/>
    <property type="match status" value="1"/>
</dbReference>
<feature type="domain" description="C2H2-type" evidence="10">
    <location>
        <begin position="1879"/>
        <end position="1906"/>
    </location>
</feature>
<feature type="domain" description="C2H2-type" evidence="10">
    <location>
        <begin position="1433"/>
        <end position="1455"/>
    </location>
</feature>
<comment type="subcellular location">
    <subcellularLocation>
        <location evidence="1">Nucleus</location>
    </subcellularLocation>
</comment>
<dbReference type="PROSITE" id="PS00028">
    <property type="entry name" value="ZINC_FINGER_C2H2_1"/>
    <property type="match status" value="25"/>
</dbReference>
<evidence type="ECO:0000256" key="6">
    <source>
        <dbReference type="ARBA" id="ARBA00022833"/>
    </source>
</evidence>
<evidence type="ECO:0000313" key="11">
    <source>
        <dbReference type="EnsemblMetazoa" id="XP_003725229"/>
    </source>
</evidence>
<dbReference type="SMART" id="SM00355">
    <property type="entry name" value="ZnF_C2H2"/>
    <property type="match status" value="32"/>
</dbReference>
<feature type="domain" description="C2H2-type" evidence="10">
    <location>
        <begin position="606"/>
        <end position="633"/>
    </location>
</feature>
<feature type="domain" description="C2H2-type" evidence="10">
    <location>
        <begin position="1725"/>
        <end position="1753"/>
    </location>
</feature>
<dbReference type="SUPFAM" id="SSF57667">
    <property type="entry name" value="beta-beta-alpha zinc fingers"/>
    <property type="match status" value="18"/>
</dbReference>
<feature type="domain" description="C2H2-type" evidence="10">
    <location>
        <begin position="1082"/>
        <end position="1109"/>
    </location>
</feature>
<name>A0A7M7GGI5_STRPU</name>
<dbReference type="PROSITE" id="PS50157">
    <property type="entry name" value="ZINC_FINGER_C2H2_2"/>
    <property type="match status" value="26"/>
</dbReference>
<dbReference type="FunFam" id="3.30.160.60:FF:002343">
    <property type="entry name" value="Zinc finger protein 33A"/>
    <property type="match status" value="1"/>
</dbReference>
<dbReference type="InParanoid" id="A0A7M7GGI5"/>
<feature type="domain" description="C2H2-type" evidence="10">
    <location>
        <begin position="919"/>
        <end position="946"/>
    </location>
</feature>
<dbReference type="EnsemblMetazoa" id="XM_003725181">
    <property type="protein sequence ID" value="XP_003725229"/>
    <property type="gene ID" value="LOC100889583"/>
</dbReference>
<dbReference type="FunFam" id="3.30.160.60:FF:000340">
    <property type="entry name" value="zinc finger protein 473 isoform X1"/>
    <property type="match status" value="1"/>
</dbReference>
<feature type="domain" description="C2H2-type" evidence="10">
    <location>
        <begin position="1464"/>
        <end position="1491"/>
    </location>
</feature>
<feature type="compositionally biased region" description="Basic and acidic residues" evidence="9">
    <location>
        <begin position="315"/>
        <end position="326"/>
    </location>
</feature>
<evidence type="ECO:0000256" key="4">
    <source>
        <dbReference type="ARBA" id="ARBA00022737"/>
    </source>
</evidence>
<feature type="domain" description="C2H2-type" evidence="10">
    <location>
        <begin position="1641"/>
        <end position="1668"/>
    </location>
</feature>
<feature type="region of interest" description="Disordered" evidence="9">
    <location>
        <begin position="1323"/>
        <end position="1347"/>
    </location>
</feature>
<evidence type="ECO:0000256" key="7">
    <source>
        <dbReference type="ARBA" id="ARBA00023242"/>
    </source>
</evidence>
<evidence type="ECO:0000259" key="10">
    <source>
        <dbReference type="PROSITE" id="PS50157"/>
    </source>
</evidence>
<feature type="region of interest" description="Disordered" evidence="9">
    <location>
        <begin position="272"/>
        <end position="372"/>
    </location>
</feature>
<dbReference type="GeneID" id="100889583"/>
<feature type="domain" description="C2H2-type" evidence="10">
    <location>
        <begin position="635"/>
        <end position="662"/>
    </location>
</feature>
<feature type="region of interest" description="Disordered" evidence="9">
    <location>
        <begin position="1800"/>
        <end position="1833"/>
    </location>
</feature>
<evidence type="ECO:0000256" key="5">
    <source>
        <dbReference type="ARBA" id="ARBA00022771"/>
    </source>
</evidence>
<feature type="domain" description="C2H2-type" evidence="10">
    <location>
        <begin position="479"/>
        <end position="506"/>
    </location>
</feature>
<feature type="domain" description="C2H2-type" evidence="10">
    <location>
        <begin position="1406"/>
        <end position="1433"/>
    </location>
</feature>
<dbReference type="RefSeq" id="XP_003725229.2">
    <property type="nucleotide sequence ID" value="XM_003725181.3"/>
</dbReference>
<feature type="domain" description="C2H2-type" evidence="10">
    <location>
        <begin position="1378"/>
        <end position="1405"/>
    </location>
</feature>
<feature type="domain" description="C2H2-type" evidence="10">
    <location>
        <begin position="507"/>
        <end position="534"/>
    </location>
</feature>
<keyword evidence="3" id="KW-0479">Metal-binding</keyword>
<sequence length="1984" mass="224025">MEQPGPTNSSYKDPDETIRDLIGLIGAYSGEQGAQRGFLAAHANHLSHQELVERARRVPVPDQGDGHRHQAFNYLVAAAQRYGLPLQEGGLTAAYSRGEVPSQPEERSLPVAPHHIHLPNQEMMERAHSVGVERRLSAGSHQPEPLHYHSNAPSHAQHAYQRPASAGPLVHRPPMHQEIMTNNAPHSADSIVREAYVRSMAGEEGDQPDYLHHSGGQSTTRQTDSTSVIQKAYEQVMGTQESPASPSPPAPSLQAQPNTATITVSQLEILSRQQQLQQQHHPPPLPPQSARHGNDHIKIPTSSENIEPQQPDVKSQQDKQEIELRPTTESTGSLEQRAPEPVAEQQVQQFPRREGDEKGEGHQNGDSIESTGKTVESGLVNFGVKQSTKCASCLAAFTPADGEVQPGVLPLCHTCLERFTSTLPRCKECGKKLTTDESLITHQCDGQGESFMCEVCGKVFSLAKHLSRHKVVHNPFKAHECAHCGKRFGRMEHLKRHRLTHAANKPYMCDKCGKTFSRSDNLNTHKCNLGEPRPRQKRKPLTFEDTGEVHPCDMCDKKFPTHQKLKRHKRQHSQSKPHQCNQCEKSFSCISHLKRHKMGHLGVKPFSCTLCGKSFGTTSHLNRHMMTHTGSSTLFKCKKCTAFFSTSEQLKEHYQIHMQQPHPPISTNSHFPLLLNKDPSNEDTRQSHFPVHYEEADDREHNTDMYCCHICKRYFNNPISLNQHNCFPADESHNHGSSMQESFTSPPASGSSNQYNSEMTSPPLSAPISAPISAPLSAPLPTQPEVTAPVSTLPQPLEALGLSAKVVQPLPSQSYKDLEQTTHHLLAVAEKASHPEAYTTKEKGNESEQDLPRSLNEIDPSKEIANEKIQLIHTVIKDQTFTDEEIQKRLFTCKVCGIFCGSLTGLQLHVQVHTLERPFKCETCGKRFRRQSHMERHRLIHSGVKPYSCDICEKTFTRPDNLNFHRSTHFKNEECEPIPCGTCGRKYPNVEMFGKHKCMDPATAAKLPVHLRPKVKRYYIGENEEKPCDVCGKVFRSGSRLTRHMLIHSRPNSFKCDVCSKVFNRRDHLKRHQLTHSGIRPYGCTQCGKRFVRNDHLQHHMRCHLISEAGNKGRGGGGGRGRGKGRGRPRGVGKGRGKLAPVKPDNAFFCHVCGMRFSNMPELEQHECTNNSPSQAVMTVPKPLQRINRRKRKTKLHVTKRKINEGPTVKEEDEQDIGINDEAGPSRRKSARPRKSTARRFSAVLTSDVSDDEGAKGTVAWDHDSPYPSRKIGNLEPREKQLRSCRENKLHTCDICGNVFHHFQIFQQHQMICAYKTSSMYYDEPEPEPDQGLDQGPEPEDLDSEVEEGEIIGPQPAPPVGNAVVLAGQVSNSTEEEVTCGVCGKSFNKMEKLMRHVKIHTTDKKYECEFCKKSFGRSDHLARHRRTHTEKKFHCKRCDDRFKDVKEYRLHMETHKEIPVEKAYSCTLCDMSFPKHTTLIKHKLSHNVEGQHQCKKCGDVHPDETSLESHECQQDEDKVHSCLDCGKGFKTVYALTRHLFCHTGLRPYECEKCGKKFTRSGHLRRHQISHSDEKPYDCDLCDKKFRRIDHMRIHKKTHEKKAREKREPSERPYGCDICNKKFRTEPALERHKTRHTVERRYMCDICGKTFKRMDNLRMHNRVHTGEKPHTCQECGKQFSHHTALRGHMRTHSDEQPYVCEICGRAFKHPHNMRSHQYVHGLQKPFNCEHCQKPFRDTYHLRLHISRCHDPDRVRKPRGGGRKSSSATGGATAAAASAAAAAAAAAANANNLIINPNQQAEQKPVINSPVSEAEPSATPHQSTESPSPVPSSHLKKNPLACERCHLAFPNLEHLHTHQCPALYHMSAHVSHTSHSSHSSFNCNRCNRTFQDSHQLRMHLLTHKEDPSVICAISAIQENFEEPQAIQQRYQMAVHPDHPGPLAYTVPHQTPYMISQSNQLAYSVAHSLPNPRVHGAHGEVPSYQML</sequence>
<accession>A0A7M7GGI5</accession>
<feature type="compositionally biased region" description="Basic residues" evidence="9">
    <location>
        <begin position="1121"/>
        <end position="1137"/>
    </location>
</feature>
<evidence type="ECO:0000313" key="12">
    <source>
        <dbReference type="Proteomes" id="UP000007110"/>
    </source>
</evidence>
<dbReference type="Pfam" id="PF00096">
    <property type="entry name" value="zf-C2H2"/>
    <property type="match status" value="13"/>
</dbReference>
<dbReference type="PANTHER" id="PTHR24393">
    <property type="entry name" value="ZINC FINGER PROTEIN"/>
    <property type="match status" value="1"/>
</dbReference>
<evidence type="ECO:0000256" key="1">
    <source>
        <dbReference type="ARBA" id="ARBA00004123"/>
    </source>
</evidence>
<dbReference type="GO" id="GO:0005634">
    <property type="term" value="C:nucleus"/>
    <property type="evidence" value="ECO:0000318"/>
    <property type="project" value="GO_Central"/>
</dbReference>
<feature type="region of interest" description="Disordered" evidence="9">
    <location>
        <begin position="731"/>
        <end position="770"/>
    </location>
</feature>
<feature type="domain" description="C2H2-type" evidence="10">
    <location>
        <begin position="550"/>
        <end position="577"/>
    </location>
</feature>
<feature type="compositionally biased region" description="Basic and acidic residues" evidence="9">
    <location>
        <begin position="351"/>
        <end position="363"/>
    </location>
</feature>
<feature type="compositionally biased region" description="Polar residues" evidence="9">
    <location>
        <begin position="215"/>
        <end position="229"/>
    </location>
</feature>
<dbReference type="FunFam" id="3.30.160.60:FF:000090">
    <property type="entry name" value="Odd-skipped-related transciption factor 2"/>
    <property type="match status" value="1"/>
</dbReference>
<feature type="compositionally biased region" description="Basic and acidic residues" evidence="9">
    <location>
        <begin position="831"/>
        <end position="846"/>
    </location>
</feature>
<feature type="domain" description="C2H2-type" evidence="10">
    <location>
        <begin position="1576"/>
        <end position="1603"/>
    </location>
</feature>
<keyword evidence="6" id="KW-0862">Zinc</keyword>
<feature type="region of interest" description="Disordered" evidence="9">
    <location>
        <begin position="204"/>
        <end position="256"/>
    </location>
</feature>
<keyword evidence="5 8" id="KW-0863">Zinc-finger</keyword>
<comment type="similarity">
    <text evidence="2">Belongs to the krueppel C2H2-type zinc-finger protein family.</text>
</comment>
<evidence type="ECO:0000256" key="2">
    <source>
        <dbReference type="ARBA" id="ARBA00006991"/>
    </source>
</evidence>
<keyword evidence="4" id="KW-0677">Repeat</keyword>
<feature type="compositionally biased region" description="Polar residues" evidence="9">
    <location>
        <begin position="300"/>
        <end position="314"/>
    </location>
</feature>
<dbReference type="Gene3D" id="3.30.160.60">
    <property type="entry name" value="Classic Zinc Finger"/>
    <property type="match status" value="22"/>
</dbReference>
<dbReference type="Proteomes" id="UP000007110">
    <property type="component" value="Unassembled WGS sequence"/>
</dbReference>
<evidence type="ECO:0000256" key="8">
    <source>
        <dbReference type="PROSITE-ProRule" id="PRU00042"/>
    </source>
</evidence>